<evidence type="ECO:0000313" key="7">
    <source>
        <dbReference type="EMBL" id="ORZ17557.1"/>
    </source>
</evidence>
<keyword evidence="3" id="KW-0862">Zinc</keyword>
<feature type="compositionally biased region" description="Low complexity" evidence="5">
    <location>
        <begin position="1243"/>
        <end position="1257"/>
    </location>
</feature>
<evidence type="ECO:0000259" key="6">
    <source>
        <dbReference type="Pfam" id="PF01753"/>
    </source>
</evidence>
<feature type="compositionally biased region" description="Polar residues" evidence="5">
    <location>
        <begin position="156"/>
        <end position="167"/>
    </location>
</feature>
<keyword evidence="1" id="KW-0479">Metal-binding</keyword>
<feature type="compositionally biased region" description="Basic and acidic residues" evidence="5">
    <location>
        <begin position="1045"/>
        <end position="1065"/>
    </location>
</feature>
<dbReference type="PANTHER" id="PTHR42264:SF6">
    <property type="entry name" value="TRANSMEMBRANE PROTEIN"/>
    <property type="match status" value="1"/>
</dbReference>
<organism evidence="7 8">
    <name type="scientific">Lobosporangium transversale</name>
    <dbReference type="NCBI Taxonomy" id="64571"/>
    <lineage>
        <taxon>Eukaryota</taxon>
        <taxon>Fungi</taxon>
        <taxon>Fungi incertae sedis</taxon>
        <taxon>Mucoromycota</taxon>
        <taxon>Mortierellomycotina</taxon>
        <taxon>Mortierellomycetes</taxon>
        <taxon>Mortierellales</taxon>
        <taxon>Mortierellaceae</taxon>
        <taxon>Lobosporangium</taxon>
    </lineage>
</organism>
<feature type="region of interest" description="Disordered" evidence="5">
    <location>
        <begin position="268"/>
        <end position="440"/>
    </location>
</feature>
<feature type="compositionally biased region" description="Acidic residues" evidence="5">
    <location>
        <begin position="50"/>
        <end position="61"/>
    </location>
</feature>
<evidence type="ECO:0000313" key="8">
    <source>
        <dbReference type="Proteomes" id="UP000193648"/>
    </source>
</evidence>
<dbReference type="InterPro" id="IPR002893">
    <property type="entry name" value="Znf_MYND"/>
</dbReference>
<feature type="region of interest" description="Disordered" evidence="5">
    <location>
        <begin position="733"/>
        <end position="784"/>
    </location>
</feature>
<proteinExistence type="predicted"/>
<feature type="region of interest" description="Disordered" evidence="5">
    <location>
        <begin position="117"/>
        <end position="190"/>
    </location>
</feature>
<feature type="region of interest" description="Disordered" evidence="5">
    <location>
        <begin position="1045"/>
        <end position="1133"/>
    </location>
</feature>
<feature type="domain" description="MYND-type" evidence="6">
    <location>
        <begin position="1272"/>
        <end position="1307"/>
    </location>
</feature>
<evidence type="ECO:0000256" key="1">
    <source>
        <dbReference type="ARBA" id="ARBA00022723"/>
    </source>
</evidence>
<dbReference type="PANTHER" id="PTHR42264">
    <property type="entry name" value="EPHRIN_REC_LIKE DOMAIN-CONTAINING PROTEIN"/>
    <property type="match status" value="1"/>
</dbReference>
<reference evidence="7 8" key="1">
    <citation type="submission" date="2016-07" db="EMBL/GenBank/DDBJ databases">
        <title>Pervasive Adenine N6-methylation of Active Genes in Fungi.</title>
        <authorList>
            <consortium name="DOE Joint Genome Institute"/>
            <person name="Mondo S.J."/>
            <person name="Dannebaum R.O."/>
            <person name="Kuo R.C."/>
            <person name="Labutti K."/>
            <person name="Haridas S."/>
            <person name="Kuo A."/>
            <person name="Salamov A."/>
            <person name="Ahrendt S.R."/>
            <person name="Lipzen A."/>
            <person name="Sullivan W."/>
            <person name="Andreopoulos W.B."/>
            <person name="Clum A."/>
            <person name="Lindquist E."/>
            <person name="Daum C."/>
            <person name="Ramamoorthy G.K."/>
            <person name="Gryganskyi A."/>
            <person name="Culley D."/>
            <person name="Magnuson J.K."/>
            <person name="James T.Y."/>
            <person name="O'Malley M.A."/>
            <person name="Stajich J.E."/>
            <person name="Spatafora J.W."/>
            <person name="Visel A."/>
            <person name="Grigoriev I.V."/>
        </authorList>
    </citation>
    <scope>NUCLEOTIDE SEQUENCE [LARGE SCALE GENOMIC DNA]</scope>
    <source>
        <strain evidence="7 8">NRRL 3116</strain>
    </source>
</reference>
<dbReference type="EMBL" id="MCFF01000016">
    <property type="protein sequence ID" value="ORZ17557.1"/>
    <property type="molecule type" value="Genomic_DNA"/>
</dbReference>
<sequence>MLQHQCIDHQQPLLPRRVLTDQQHLTDCSLEVHKITSEVHGDGIVDAVDVDADGSTDGDGDGDGHTNHKSTINMSTNINSNISTSITPIPLSSTNEVACSKSRSLDLLFTKNNININSNNNTSHNSNINVNNNNNNNNNESINHHSNDSNHSRINPEQNQDLSQTKSPHGPLPQLLNPTQHSTENPQDQCQQLLQSQLSIMTEQQQQHEPMQHLHHPNQHNSQEPFYNNLQNNCHCHRQITPSNPAALPFWATAQAFLLPPFLLTSSSSPTSSTSTSTSTTSSSPISSFSPASSLSSPSPCFRPSNITLVSSSSQSQPQSQLQSQSHSIPIIHTCPTLSTPPPRTSYTRKCETINSSDLPSALSQNSSSSSNNPLCPSPAPRLSLLSQGPPRNNPIGNPKGSVSTLTPLPAPTPSPFLLTPRFSISPHPSRSPSPSTASLTTSTTFCSVYSQRFLPPPITRRVSSSDSLRSALNLFATQELQLQRQQQQQQQKLQRQQSFSSFFEATDLDMVRQRSQSTSSLNVLAKSPTCLTSSLSTSVALYDQQQPPRTLQDILLLAQSHYISHRYVPALTLYKLAAEKHHSLPACGSLYALYTSTSNVPGLVKSDVKAVQILLHALRIWSARRWSLASSLSSSSSLASLTVNQSSRSRRSKIQDDHDELEEYFAQPRRPTRTEQKHAMTTCKKKQGSIPIRTSPSSKGSIEIATSAESEYRNPMSHLDNQNSFKLAITTSPTEEDSDNNEDEDCEDCEDCEECNGNNHEEDNEEEEEEYDELEKEEEARRIGLATPEIEDLIQKLCLMIQKRALGLDEPVLVEAVSTLRNIERRLNKEAEAWKQELAASKSLFSSSLSGNGGHNNGNTGAFNSSFTPTDLLLTQGIDLSFLNVNDDENDVLADGNDAAVTVPLVRAQSVGYRQQKQKLSPPARASTHPMARNNIKAAAVDGAIRKNNNNSNIVNPAIQDLSVEEREKDQVLCRALRIRIMFTLGWVHQQKGEYHYGAQAYGVCSEIPTPTSANKRLLSVLQQQALVHKKTCFDLQKKMQQEHQEQQEQLRRQQEQLEQERKAKVAQPTEIQGSKKHHHPQPLSPNEPALYASSTYTNSSTESTSTATTSYPGISSPSSLSSSTSDSGTLSMRASGAISSISAAVWKSGFFKLGEEKKKSSIPATALAEAPSTPLDPKLHRSKSLTLGRHKTRATEPTEAQPKEVKDAYHHHSKSQQRPKSYHSHQQHQHQHRHHRHRHCSTTTPSSKSSSAPTAVTLTMSGHQKKAVECGHCGQTRILMPLCVCKKVRYCNGECRVADLERHRETGCHAAKMRSGGSSIGSMNDINSINGTDGVNGVCVGLAATSGVTL</sequence>
<feature type="compositionally biased region" description="Polar residues" evidence="5">
    <location>
        <begin position="176"/>
        <end position="186"/>
    </location>
</feature>
<dbReference type="GeneID" id="33565842"/>
<feature type="region of interest" description="Disordered" evidence="5">
    <location>
        <begin position="1163"/>
        <end position="1257"/>
    </location>
</feature>
<feature type="coiled-coil region" evidence="4">
    <location>
        <begin position="818"/>
        <end position="845"/>
    </location>
</feature>
<feature type="compositionally biased region" description="Acidic residues" evidence="5">
    <location>
        <begin position="763"/>
        <end position="778"/>
    </location>
</feature>
<dbReference type="InParanoid" id="A0A1Y2GPH8"/>
<keyword evidence="4" id="KW-0175">Coiled coil</keyword>
<comment type="caution">
    <text evidence="7">The sequence shown here is derived from an EMBL/GenBank/DDBJ whole genome shotgun (WGS) entry which is preliminary data.</text>
</comment>
<feature type="compositionally biased region" description="Basic and acidic residues" evidence="5">
    <location>
        <begin position="1195"/>
        <end position="1212"/>
    </location>
</feature>
<feature type="compositionally biased region" description="Basic and acidic residues" evidence="5">
    <location>
        <begin position="142"/>
        <end position="151"/>
    </location>
</feature>
<accession>A0A1Y2GPH8</accession>
<feature type="compositionally biased region" description="Acidic residues" evidence="5">
    <location>
        <begin position="735"/>
        <end position="755"/>
    </location>
</feature>
<dbReference type="Pfam" id="PF01753">
    <property type="entry name" value="zf-MYND"/>
    <property type="match status" value="1"/>
</dbReference>
<dbReference type="OrthoDB" id="2435462at2759"/>
<feature type="compositionally biased region" description="Low complexity" evidence="5">
    <location>
        <begin position="117"/>
        <end position="141"/>
    </location>
</feature>
<feature type="region of interest" description="Disordered" evidence="5">
    <location>
        <begin position="666"/>
        <end position="701"/>
    </location>
</feature>
<gene>
    <name evidence="7" type="ORF">BCR41DRAFT_352709</name>
</gene>
<dbReference type="Proteomes" id="UP000193648">
    <property type="component" value="Unassembled WGS sequence"/>
</dbReference>
<keyword evidence="8" id="KW-1185">Reference proteome</keyword>
<feature type="region of interest" description="Disordered" evidence="5">
    <location>
        <begin position="202"/>
        <end position="226"/>
    </location>
</feature>
<evidence type="ECO:0000256" key="2">
    <source>
        <dbReference type="ARBA" id="ARBA00022771"/>
    </source>
</evidence>
<evidence type="ECO:0000256" key="4">
    <source>
        <dbReference type="SAM" id="Coils"/>
    </source>
</evidence>
<keyword evidence="2" id="KW-0863">Zinc-finger</keyword>
<name>A0A1Y2GPH8_9FUNG</name>
<feature type="compositionally biased region" description="Basic residues" evidence="5">
    <location>
        <begin position="1213"/>
        <end position="1242"/>
    </location>
</feature>
<feature type="compositionally biased region" description="Low complexity" evidence="5">
    <location>
        <begin position="356"/>
        <end position="375"/>
    </location>
</feature>
<feature type="compositionally biased region" description="Low complexity" evidence="5">
    <location>
        <begin position="1091"/>
        <end position="1133"/>
    </location>
</feature>
<feature type="compositionally biased region" description="Basic residues" evidence="5">
    <location>
        <begin position="1182"/>
        <end position="1194"/>
    </location>
</feature>
<dbReference type="RefSeq" id="XP_021881944.1">
    <property type="nucleotide sequence ID" value="XM_022023998.1"/>
</dbReference>
<feature type="compositionally biased region" description="Low complexity" evidence="5">
    <location>
        <begin position="268"/>
        <end position="300"/>
    </location>
</feature>
<feature type="compositionally biased region" description="Low complexity" evidence="5">
    <location>
        <begin position="311"/>
        <end position="328"/>
    </location>
</feature>
<feature type="region of interest" description="Disordered" evidence="5">
    <location>
        <begin position="50"/>
        <end position="76"/>
    </location>
</feature>
<protein>
    <recommendedName>
        <fullName evidence="6">MYND-type domain-containing protein</fullName>
    </recommendedName>
</protein>
<evidence type="ECO:0000256" key="5">
    <source>
        <dbReference type="SAM" id="MobiDB-lite"/>
    </source>
</evidence>
<evidence type="ECO:0000256" key="3">
    <source>
        <dbReference type="ARBA" id="ARBA00022833"/>
    </source>
</evidence>
<feature type="compositionally biased region" description="Low complexity" evidence="5">
    <location>
        <begin position="416"/>
        <end position="440"/>
    </location>
</feature>